<protein>
    <submittedName>
        <fullName evidence="1">Uncharacterized protein</fullName>
    </submittedName>
</protein>
<dbReference type="AlphaFoldDB" id="A0A2Z2K6K3"/>
<gene>
    <name evidence="1" type="ORF">B9T62_14160</name>
</gene>
<dbReference type="EMBL" id="CP021780">
    <property type="protein sequence ID" value="ASA21816.1"/>
    <property type="molecule type" value="Genomic_DNA"/>
</dbReference>
<organism evidence="1 2">
    <name type="scientific">Paenibacillus donghaensis</name>
    <dbReference type="NCBI Taxonomy" id="414771"/>
    <lineage>
        <taxon>Bacteria</taxon>
        <taxon>Bacillati</taxon>
        <taxon>Bacillota</taxon>
        <taxon>Bacilli</taxon>
        <taxon>Bacillales</taxon>
        <taxon>Paenibacillaceae</taxon>
        <taxon>Paenibacillus</taxon>
    </lineage>
</organism>
<evidence type="ECO:0000313" key="2">
    <source>
        <dbReference type="Proteomes" id="UP000249890"/>
    </source>
</evidence>
<dbReference type="KEGG" id="pdh:B9T62_14160"/>
<evidence type="ECO:0000313" key="1">
    <source>
        <dbReference type="EMBL" id="ASA21816.1"/>
    </source>
</evidence>
<reference evidence="1 2" key="1">
    <citation type="submission" date="2017-06" db="EMBL/GenBank/DDBJ databases">
        <title>Complete genome sequence of Paenibacillus donghaensis KCTC 13049T isolated from East Sea sediment, South Korea.</title>
        <authorList>
            <person name="Jung B.K."/>
            <person name="Hong S.-J."/>
            <person name="Shin J.-H."/>
        </authorList>
    </citation>
    <scope>NUCLEOTIDE SEQUENCE [LARGE SCALE GENOMIC DNA]</scope>
    <source>
        <strain evidence="1 2">KCTC 13049</strain>
    </source>
</reference>
<name>A0A2Z2K6K3_9BACL</name>
<keyword evidence="2" id="KW-1185">Reference proteome</keyword>
<dbReference type="RefSeq" id="WP_087915823.1">
    <property type="nucleotide sequence ID" value="NZ_CP021780.1"/>
</dbReference>
<dbReference type="Proteomes" id="UP000249890">
    <property type="component" value="Chromosome"/>
</dbReference>
<accession>A0A2Z2K6K3</accession>
<sequence length="80" mass="9197">MKIATLFKFKDSSVVEFKGLEELLKAVPAHSIPAVLSRFVKGYQKDDYIVFQDTQKRDCIYKLKDIASVEFIIDPIRGDE</sequence>
<proteinExistence type="predicted"/>